<sequence length="195" mass="22097">MYKALLVASLIVVAYDVSATRSRYMKNDTTRKNRRRHPTSRVSINLPEKVHERNSYNGRKMTALDSSRPLPCCKDESGGSICRTMKNHDAKGFANKCNLEPDFSLVVCCKSCGELGIGYRERAQLFFLGQNNSTNCFDRMSPTYCSKFEKSSDAWSNKRWSCDASHFRLGFRVCRATCGFCSIDWKNAPEPVKCG</sequence>
<dbReference type="EMBL" id="CAJGYM010000043">
    <property type="protein sequence ID" value="CAD6194338.1"/>
    <property type="molecule type" value="Genomic_DNA"/>
</dbReference>
<name>A0A8S1HIT4_9PELO</name>
<keyword evidence="1" id="KW-0732">Signal</keyword>
<evidence type="ECO:0000313" key="3">
    <source>
        <dbReference type="Proteomes" id="UP000835052"/>
    </source>
</evidence>
<evidence type="ECO:0000256" key="1">
    <source>
        <dbReference type="SAM" id="SignalP"/>
    </source>
</evidence>
<organism evidence="2 3">
    <name type="scientific">Caenorhabditis auriculariae</name>
    <dbReference type="NCBI Taxonomy" id="2777116"/>
    <lineage>
        <taxon>Eukaryota</taxon>
        <taxon>Metazoa</taxon>
        <taxon>Ecdysozoa</taxon>
        <taxon>Nematoda</taxon>
        <taxon>Chromadorea</taxon>
        <taxon>Rhabditida</taxon>
        <taxon>Rhabditina</taxon>
        <taxon>Rhabditomorpha</taxon>
        <taxon>Rhabditoidea</taxon>
        <taxon>Rhabditidae</taxon>
        <taxon>Peloderinae</taxon>
        <taxon>Caenorhabditis</taxon>
    </lineage>
</organism>
<dbReference type="OrthoDB" id="5788267at2759"/>
<dbReference type="PANTHER" id="PTHR35017">
    <property type="entry name" value="PROTEIN CBG16223-RELATED"/>
    <property type="match status" value="1"/>
</dbReference>
<comment type="caution">
    <text evidence="2">The sequence shown here is derived from an EMBL/GenBank/DDBJ whole genome shotgun (WGS) entry which is preliminary data.</text>
</comment>
<proteinExistence type="predicted"/>
<accession>A0A8S1HIT4</accession>
<dbReference type="AlphaFoldDB" id="A0A8S1HIT4"/>
<dbReference type="Proteomes" id="UP000835052">
    <property type="component" value="Unassembled WGS sequence"/>
</dbReference>
<gene>
    <name evidence="2" type="ORF">CAUJ_LOCUS10257</name>
</gene>
<evidence type="ECO:0008006" key="4">
    <source>
        <dbReference type="Google" id="ProtNLM"/>
    </source>
</evidence>
<evidence type="ECO:0000313" key="2">
    <source>
        <dbReference type="EMBL" id="CAD6194338.1"/>
    </source>
</evidence>
<protein>
    <recommendedName>
        <fullName evidence="4">ShKT domain-containing protein</fullName>
    </recommendedName>
</protein>
<dbReference type="PANTHER" id="PTHR35017:SF6">
    <property type="entry name" value="SHKT DOMAIN-CONTAINING PROTEIN"/>
    <property type="match status" value="1"/>
</dbReference>
<feature type="signal peptide" evidence="1">
    <location>
        <begin position="1"/>
        <end position="19"/>
    </location>
</feature>
<reference evidence="2" key="1">
    <citation type="submission" date="2020-10" db="EMBL/GenBank/DDBJ databases">
        <authorList>
            <person name="Kikuchi T."/>
        </authorList>
    </citation>
    <scope>NUCLEOTIDE SEQUENCE</scope>
    <source>
        <strain evidence="2">NKZ352</strain>
    </source>
</reference>
<feature type="chain" id="PRO_5035748697" description="ShKT domain-containing protein" evidence="1">
    <location>
        <begin position="20"/>
        <end position="195"/>
    </location>
</feature>
<keyword evidence="3" id="KW-1185">Reference proteome</keyword>